<feature type="compositionally biased region" description="Basic and acidic residues" evidence="5">
    <location>
        <begin position="1307"/>
        <end position="1320"/>
    </location>
</feature>
<protein>
    <recommendedName>
        <fullName evidence="6">Sec39 domain-containing protein</fullName>
    </recommendedName>
</protein>
<feature type="region of interest" description="Disordered" evidence="5">
    <location>
        <begin position="1306"/>
        <end position="1418"/>
    </location>
</feature>
<name>A0A2S5B3B9_9BASI</name>
<evidence type="ECO:0000259" key="6">
    <source>
        <dbReference type="Pfam" id="PF08314"/>
    </source>
</evidence>
<evidence type="ECO:0000256" key="4">
    <source>
        <dbReference type="ARBA" id="ARBA00022927"/>
    </source>
</evidence>
<organism evidence="7 8">
    <name type="scientific">Rhodotorula taiwanensis</name>
    <dbReference type="NCBI Taxonomy" id="741276"/>
    <lineage>
        <taxon>Eukaryota</taxon>
        <taxon>Fungi</taxon>
        <taxon>Dikarya</taxon>
        <taxon>Basidiomycota</taxon>
        <taxon>Pucciniomycotina</taxon>
        <taxon>Microbotryomycetes</taxon>
        <taxon>Sporidiobolales</taxon>
        <taxon>Sporidiobolaceae</taxon>
        <taxon>Rhodotorula</taxon>
    </lineage>
</organism>
<dbReference type="OrthoDB" id="27490at2759"/>
<feature type="region of interest" description="Disordered" evidence="5">
    <location>
        <begin position="1185"/>
        <end position="1286"/>
    </location>
</feature>
<feature type="compositionally biased region" description="Polar residues" evidence="5">
    <location>
        <begin position="1352"/>
        <end position="1367"/>
    </location>
</feature>
<dbReference type="Proteomes" id="UP000237144">
    <property type="component" value="Unassembled WGS sequence"/>
</dbReference>
<reference evidence="7 8" key="1">
    <citation type="journal article" date="2018" name="Front. Microbiol.">
        <title>Prospects for Fungal Bioremediation of Acidic Radioactive Waste Sites: Characterization and Genome Sequence of Rhodotorula taiwanensis MD1149.</title>
        <authorList>
            <person name="Tkavc R."/>
            <person name="Matrosova V.Y."/>
            <person name="Grichenko O.E."/>
            <person name="Gostincar C."/>
            <person name="Volpe R.P."/>
            <person name="Klimenkova P."/>
            <person name="Gaidamakova E.K."/>
            <person name="Zhou C.E."/>
            <person name="Stewart B.J."/>
            <person name="Lyman M.G."/>
            <person name="Malfatti S.A."/>
            <person name="Rubinfeld B."/>
            <person name="Courtot M."/>
            <person name="Singh J."/>
            <person name="Dalgard C.L."/>
            <person name="Hamilton T."/>
            <person name="Frey K.G."/>
            <person name="Gunde-Cimerman N."/>
            <person name="Dugan L."/>
            <person name="Daly M.J."/>
        </authorList>
    </citation>
    <scope>NUCLEOTIDE SEQUENCE [LARGE SCALE GENOMIC DNA]</scope>
    <source>
        <strain evidence="7 8">MD1149</strain>
    </source>
</reference>
<comment type="subcellular location">
    <subcellularLocation>
        <location evidence="1">Endoplasmic reticulum</location>
    </subcellularLocation>
</comment>
<dbReference type="PANTHER" id="PTHR15922:SF2">
    <property type="entry name" value="NBAS SUBUNIT OF NRZ TETHERING COMPLEX"/>
    <property type="match status" value="1"/>
</dbReference>
<dbReference type="EMBL" id="PJQD01000085">
    <property type="protein sequence ID" value="POY71267.1"/>
    <property type="molecule type" value="Genomic_DNA"/>
</dbReference>
<keyword evidence="3" id="KW-0256">Endoplasmic reticulum</keyword>
<evidence type="ECO:0000313" key="7">
    <source>
        <dbReference type="EMBL" id="POY71267.1"/>
    </source>
</evidence>
<gene>
    <name evidence="7" type="ORF">BMF94_5579</name>
</gene>
<feature type="compositionally biased region" description="Acidic residues" evidence="5">
    <location>
        <begin position="263"/>
        <end position="275"/>
    </location>
</feature>
<dbReference type="Pfam" id="PF08314">
    <property type="entry name" value="Sec39"/>
    <property type="match status" value="1"/>
</dbReference>
<evidence type="ECO:0000313" key="8">
    <source>
        <dbReference type="Proteomes" id="UP000237144"/>
    </source>
</evidence>
<evidence type="ECO:0000256" key="3">
    <source>
        <dbReference type="ARBA" id="ARBA00022824"/>
    </source>
</evidence>
<keyword evidence="8" id="KW-1185">Reference proteome</keyword>
<proteinExistence type="predicted"/>
<comment type="caution">
    <text evidence="7">The sequence shown here is derived from an EMBL/GenBank/DDBJ whole genome shotgun (WGS) entry which is preliminary data.</text>
</comment>
<dbReference type="GO" id="GO:0000149">
    <property type="term" value="F:SNARE binding"/>
    <property type="evidence" value="ECO:0007669"/>
    <property type="project" value="TreeGrafter"/>
</dbReference>
<feature type="compositionally biased region" description="Polar residues" evidence="5">
    <location>
        <begin position="1194"/>
        <end position="1217"/>
    </location>
</feature>
<accession>A0A2S5B3B9</accession>
<dbReference type="InterPro" id="IPR013244">
    <property type="entry name" value="Sec39_domain"/>
</dbReference>
<feature type="region of interest" description="Disordered" evidence="5">
    <location>
        <begin position="1117"/>
        <end position="1142"/>
    </location>
</feature>
<keyword evidence="4" id="KW-0653">Protein transport</keyword>
<dbReference type="GO" id="GO:0070939">
    <property type="term" value="C:Dsl1/NZR complex"/>
    <property type="evidence" value="ECO:0007669"/>
    <property type="project" value="TreeGrafter"/>
</dbReference>
<feature type="domain" description="Sec39" evidence="6">
    <location>
        <begin position="293"/>
        <end position="1064"/>
    </location>
</feature>
<dbReference type="PANTHER" id="PTHR15922">
    <property type="entry name" value="NEUROBLASTOMA-AMPLIFIED SEQUENCE"/>
    <property type="match status" value="1"/>
</dbReference>
<dbReference type="GO" id="GO:0006890">
    <property type="term" value="P:retrograde vesicle-mediated transport, Golgi to endoplasmic reticulum"/>
    <property type="evidence" value="ECO:0007669"/>
    <property type="project" value="InterPro"/>
</dbReference>
<dbReference type="GO" id="GO:0015031">
    <property type="term" value="P:protein transport"/>
    <property type="evidence" value="ECO:0007669"/>
    <property type="project" value="UniProtKB-KW"/>
</dbReference>
<evidence type="ECO:0000256" key="1">
    <source>
        <dbReference type="ARBA" id="ARBA00004240"/>
    </source>
</evidence>
<feature type="region of interest" description="Disordered" evidence="5">
    <location>
        <begin position="223"/>
        <end position="285"/>
    </location>
</feature>
<sequence length="1418" mass="151278">MCPGPRSTSLTGKRSCVIWSYVAGVLVWTRSEPDTPLRPATLGEREQKLEDLQQAVQAGEWARAWELATSSRVRLASSDSAQLARLFWAHARPHECSKRLLQRAYDALDWDADEDAHQGDARRVVAGSLRLVAARDISLPLAHKAVELALVACDRWTEHQGRDRDTARARRSLLDLQDRISTYEALYVVNNTADTDDNASLKTPRIRHGRTFSVVPATLRRKAEGDAAAAGNAPDDAEDATAAEGDGWGELDLPAGSDKAAQDDDGSDEAGDGDPELPPPPSLGSFLSTPLALTALSLASLAALPELCLLCSLHSQQLWPHRARIVETVPLWVDPQAYTDLLPEVEPAADGKERAEWTEVQPWRTEADWSEQAPFALEPPPAEPRSAADIRTWYLGRINAHVEAGFVEEALSLIQHGAARNVTGLEETGEDVSLLARLMYDRPEPEYGARSVADEEPWSLERWHALTPLQAIQAYTATCSTANLAQTIKHLVMPYLYVLQARSERRRSSTFEAGLDSPSASTATDFLYQYILSLPTRSAAQPSAPSGLQLFLAIVEASIPTLPSAQRLVSSDTDLARFALAALYGAGKAGATNEAAIVMSRVFECLPAFDSPQSTRNAQERAKVDLFVLGGASSAAPSPSAIFEALSHASPSELSSHLDTLDLHLSQLETFLRYSSPPSSSGLAWFLSSYGNRAAQSQWATRLARTASTGGGGRSGDDGEFESEDEWIGLMEFMADATGVAQPSEGELDRETAVERGLGRAFHLLTRNEVLRIFFGGLLAAGRFSLARSLFDPTTSSSLSPPKAPLAPAEIEELVIAASREFYDNAESGNQHSDEMKLALEWYVEVLKKVVPTPGADIAGPAKLQTPAIRRERDFIDATSRLCSYRLDSRPGIHLAPIEIRHAQDRLAFIDRLLGANPQVAKHPDMVLELARKLCAATWTTTSEVRVLTTLSEAATSSGDWTLAAETCDRIARALELLRKRSNRPEADEQMQKDVDAAADQAWRACFQLGKHEAWTSDPRRKLGVLGQALSLCPPERIQDILPYWNKLELRVAQEALLKEKENEGAAGSGRAKAPSASGHGAEAAARAAASAAAGVTAAGAARVAGFLAAAAARGSGASQAGSPASSNAATPTSPRSFASAQAARLASAIPSAHAGAGASHLAHETAAAASHTFRRAAAFLGGVGGAQPRGESASPQRFDTSSSRSALATAPRSPTQAAPPVKLDQPPPPRSAGSRFAAAFSGLTDQQHTAPSAGRAAVSAPRQDETSPPRQPRAGGTSGFGLRAGLSNTLTAGVGWLIGADEMLEEEQRRREEEAERIAQRRPAPTAQTPPPPPTAKFASPPVSPRAIRTPSPSSLATGTAQNKTSGRLKLGAKPVGKSKLSATKSIISPAPTVKVAAPRQAAPPPVKEEADDWDAW</sequence>
<dbReference type="STRING" id="741276.A0A2S5B3B9"/>
<evidence type="ECO:0000256" key="2">
    <source>
        <dbReference type="ARBA" id="ARBA00022448"/>
    </source>
</evidence>
<feature type="compositionally biased region" description="Low complexity" evidence="5">
    <location>
        <begin position="1232"/>
        <end position="1243"/>
    </location>
</feature>
<evidence type="ECO:0000256" key="5">
    <source>
        <dbReference type="SAM" id="MobiDB-lite"/>
    </source>
</evidence>
<keyword evidence="2" id="KW-0813">Transport</keyword>